<dbReference type="RefSeq" id="XP_067079666.1">
    <property type="nucleotide sequence ID" value="XM_067223565.1"/>
</dbReference>
<dbReference type="EMBL" id="CZPT02000993">
    <property type="protein sequence ID" value="SCU68513.1"/>
    <property type="molecule type" value="Genomic_DNA"/>
</dbReference>
<evidence type="ECO:0000313" key="3">
    <source>
        <dbReference type="Proteomes" id="UP000195570"/>
    </source>
</evidence>
<feature type="compositionally biased region" description="Polar residues" evidence="1">
    <location>
        <begin position="791"/>
        <end position="806"/>
    </location>
</feature>
<accession>A0A1G4I8T0</accession>
<reference evidence="2" key="1">
    <citation type="submission" date="2016-09" db="EMBL/GenBank/DDBJ databases">
        <authorList>
            <person name="Hebert L."/>
            <person name="Moumen B."/>
        </authorList>
    </citation>
    <scope>NUCLEOTIDE SEQUENCE [LARGE SCALE GENOMIC DNA]</scope>
    <source>
        <strain evidence="2">OVI</strain>
    </source>
</reference>
<dbReference type="AlphaFoldDB" id="A0A1G4I8T0"/>
<sequence length="806" mass="90639">MSTSLVTLASVLASDCTHYAGDPNLLKADRYADRVMKLLQSEQADLLAVRVAIHAQLRDAFRDDSVQKMLRPYLRSDENIADLIEDPKARAKFFMNKQQELQAVVMDSAEQVALRDAHRELAIWERENAVLLRHQMFMPYKPSLALLLESAATIALYRQYATLEEGHCSSDSSSGEVPEQLVKMGGVPPFTLKSEQKPFEVDEHTKMYSQQVLQNKRVEYEEKRGLVARHRKALEECPSLFRLQEFINVRNEIMRKFGIDRLVSLRARRDKALAEPFEGGEDVSTRGLPADNEIVKSRRVAQYSLPKIVQQCHKNYVTIVGGGPSDTEEGGVQVSGAIATKSAAGPLKDLEVFRYWFLACITADAPQIGPNKLVGKTFPTLEEYKKMWQVQKTSYVPSLNTTHRQSFVKNVAEQRGLPHIVVLSPVTYSYMQNNSRDTVVKGELDMIVYDATNEKVLLMVADSHDDRRPRTAFLNAQEERYRFAAVIRAAIVNDNELHDFQCEGVLAEYFFDPDSGSEENYYTIMAPTKISQKVGTKINVPLKALQPFTTCPPRYFILGSNWGVSSGNSKNPHAMSFSHAKLNEEAISLQSHIPEGFIKKNVMPKLLSRKEGLELLENAKRQRIKEQQLQKYQQQQQQQLNSARPAGGAQSTSRLTRSVTNTPRPTSDLEAAAAAELQEEENGILPEEEDPLGPVVPEDVLHPVRDLLLSKRFLQPDFLQRRSKDPEVHQLPATKDGKIRTPLTVFNELIKSRFGEEPPKASPQTLAGRRGSTSNSGIAAQGRASPYTRAASLQSDRLTSRAQRRQ</sequence>
<feature type="compositionally biased region" description="Low complexity" evidence="1">
    <location>
        <begin position="629"/>
        <end position="639"/>
    </location>
</feature>
<feature type="region of interest" description="Disordered" evidence="1">
    <location>
        <begin position="751"/>
        <end position="806"/>
    </location>
</feature>
<evidence type="ECO:0000313" key="2">
    <source>
        <dbReference type="EMBL" id="SCU68513.1"/>
    </source>
</evidence>
<name>A0A1G4I8T0_TRYEQ</name>
<evidence type="ECO:0000256" key="1">
    <source>
        <dbReference type="SAM" id="MobiDB-lite"/>
    </source>
</evidence>
<comment type="caution">
    <text evidence="2">The sequence shown here is derived from an EMBL/GenBank/DDBJ whole genome shotgun (WGS) entry which is preliminary data.</text>
</comment>
<proteinExistence type="predicted"/>
<dbReference type="VEuPathDB" id="TriTrypDB:TEOVI_000911400"/>
<gene>
    <name evidence="2" type="ORF">TEOVI_000911400</name>
</gene>
<feature type="compositionally biased region" description="Polar residues" evidence="1">
    <location>
        <begin position="649"/>
        <end position="665"/>
    </location>
</feature>
<organism evidence="2 3">
    <name type="scientific">Trypanosoma equiperdum</name>
    <dbReference type="NCBI Taxonomy" id="5694"/>
    <lineage>
        <taxon>Eukaryota</taxon>
        <taxon>Discoba</taxon>
        <taxon>Euglenozoa</taxon>
        <taxon>Kinetoplastea</taxon>
        <taxon>Metakinetoplastina</taxon>
        <taxon>Trypanosomatida</taxon>
        <taxon>Trypanosomatidae</taxon>
        <taxon>Trypanosoma</taxon>
    </lineage>
</organism>
<dbReference type="Proteomes" id="UP000195570">
    <property type="component" value="Unassembled WGS sequence"/>
</dbReference>
<dbReference type="GeneID" id="92383048"/>
<feature type="region of interest" description="Disordered" evidence="1">
    <location>
        <begin position="626"/>
        <end position="667"/>
    </location>
</feature>
<keyword evidence="3" id="KW-1185">Reference proteome</keyword>
<protein>
    <submittedName>
        <fullName evidence="2">Uncharacterized protein</fullName>
    </submittedName>
</protein>